<organism evidence="1">
    <name type="scientific">Hordeum vulgare subsp. vulgare</name>
    <name type="common">Domesticated barley</name>
    <dbReference type="NCBI Taxonomy" id="112509"/>
    <lineage>
        <taxon>Eukaryota</taxon>
        <taxon>Viridiplantae</taxon>
        <taxon>Streptophyta</taxon>
        <taxon>Embryophyta</taxon>
        <taxon>Tracheophyta</taxon>
        <taxon>Spermatophyta</taxon>
        <taxon>Magnoliopsida</taxon>
        <taxon>Liliopsida</taxon>
        <taxon>Poales</taxon>
        <taxon>Poaceae</taxon>
        <taxon>BOP clade</taxon>
        <taxon>Pooideae</taxon>
        <taxon>Triticodae</taxon>
        <taxon>Triticeae</taxon>
        <taxon>Hordeinae</taxon>
        <taxon>Hordeum</taxon>
    </lineage>
</organism>
<name>F2DM11_HORVV</name>
<reference evidence="1" key="1">
    <citation type="journal article" date="2011" name="Plant Physiol.">
        <title>Comprehensive sequence analysis of 24,783 barley full-length cDNAs derived from 12 clone libraries.</title>
        <authorList>
            <person name="Matsumoto T."/>
            <person name="Tanaka T."/>
            <person name="Sakai H."/>
            <person name="Amano N."/>
            <person name="Kanamori H."/>
            <person name="Kurita K."/>
            <person name="Kikuta A."/>
            <person name="Kamiya K."/>
            <person name="Yamamoto M."/>
            <person name="Ikawa H."/>
            <person name="Fujii N."/>
            <person name="Hori K."/>
            <person name="Itoh T."/>
            <person name="Sato K."/>
        </authorList>
    </citation>
    <scope>NUCLEOTIDE SEQUENCE</scope>
    <source>
        <tissue evidence="1">Shoot and root</tissue>
    </source>
</reference>
<dbReference type="EMBL" id="AK364929">
    <property type="protein sequence ID" value="BAJ96132.1"/>
    <property type="molecule type" value="mRNA"/>
</dbReference>
<protein>
    <submittedName>
        <fullName evidence="1">Predicted protein</fullName>
    </submittedName>
</protein>
<evidence type="ECO:0000313" key="1">
    <source>
        <dbReference type="EMBL" id="BAJ96132.1"/>
    </source>
</evidence>
<dbReference type="AlphaFoldDB" id="F2DM11"/>
<accession>F2DM11</accession>
<proteinExistence type="evidence at transcript level"/>
<sequence>MVNHIDGLGYACILQFEEGVNPTAYAFAVVEQRGGKDTLSLRTFVAGEIQNLNVAQPVKSLRLHRFASILSKPDSSLWILKVSSVVTKECLSFDDCLSY</sequence>